<protein>
    <submittedName>
        <fullName evidence="1">Uncharacterized protein</fullName>
    </submittedName>
</protein>
<sequence length="115" mass="12921">MAESTTTVDDITVIWANFTSRRMGEKQAIESLMKAILNGEVRAVTPAKHLGDLSFRRSDVSKYFGMPLIESGMTIQQLANATGWKWEPKSSMQTLQLINTSIAIYDMQYCGLVER</sequence>
<dbReference type="Proteomes" id="UP000534388">
    <property type="component" value="Unassembled WGS sequence"/>
</dbReference>
<accession>A0A7W2EWA3</accession>
<dbReference type="AlphaFoldDB" id="A0A7W2EWA3"/>
<dbReference type="RefSeq" id="WP_182166660.1">
    <property type="nucleotide sequence ID" value="NZ_JACEZT010000019.1"/>
</dbReference>
<comment type="caution">
    <text evidence="1">The sequence shown here is derived from an EMBL/GenBank/DDBJ whole genome shotgun (WGS) entry which is preliminary data.</text>
</comment>
<keyword evidence="2" id="KW-1185">Reference proteome</keyword>
<gene>
    <name evidence="1" type="ORF">H3H37_22305</name>
</gene>
<evidence type="ECO:0000313" key="1">
    <source>
        <dbReference type="EMBL" id="MBA5639798.1"/>
    </source>
</evidence>
<proteinExistence type="predicted"/>
<name>A0A7W2EWA3_9BURK</name>
<evidence type="ECO:0000313" key="2">
    <source>
        <dbReference type="Proteomes" id="UP000534388"/>
    </source>
</evidence>
<organism evidence="1 2">
    <name type="scientific">Rugamonas brunnea</name>
    <dbReference type="NCBI Taxonomy" id="2758569"/>
    <lineage>
        <taxon>Bacteria</taxon>
        <taxon>Pseudomonadati</taxon>
        <taxon>Pseudomonadota</taxon>
        <taxon>Betaproteobacteria</taxon>
        <taxon>Burkholderiales</taxon>
        <taxon>Oxalobacteraceae</taxon>
        <taxon>Telluria group</taxon>
        <taxon>Rugamonas</taxon>
    </lineage>
</organism>
<reference evidence="1 2" key="1">
    <citation type="submission" date="2020-07" db="EMBL/GenBank/DDBJ databases">
        <title>Novel species isolated from subtropical streams in China.</title>
        <authorList>
            <person name="Lu H."/>
        </authorList>
    </citation>
    <scope>NUCLEOTIDE SEQUENCE [LARGE SCALE GENOMIC DNA]</scope>
    <source>
        <strain evidence="1 2">LX20W</strain>
    </source>
</reference>
<dbReference type="EMBL" id="JACEZT010000019">
    <property type="protein sequence ID" value="MBA5639798.1"/>
    <property type="molecule type" value="Genomic_DNA"/>
</dbReference>